<protein>
    <submittedName>
        <fullName evidence="2">Uncharacterized protein</fullName>
    </submittedName>
</protein>
<gene>
    <name evidence="2" type="ORF">ERS007657_03170</name>
</gene>
<dbReference type="EMBL" id="CGCX01001437">
    <property type="protein sequence ID" value="CFR94725.1"/>
    <property type="molecule type" value="Genomic_DNA"/>
</dbReference>
<proteinExistence type="predicted"/>
<accession>A0A654U444</accession>
<name>A0A654U444_MYCTX</name>
<dbReference type="Proteomes" id="UP000046680">
    <property type="component" value="Unassembled WGS sequence"/>
</dbReference>
<evidence type="ECO:0000313" key="3">
    <source>
        <dbReference type="Proteomes" id="UP000046680"/>
    </source>
</evidence>
<feature type="compositionally biased region" description="Polar residues" evidence="1">
    <location>
        <begin position="48"/>
        <end position="74"/>
    </location>
</feature>
<dbReference type="AlphaFoldDB" id="A0A654U444"/>
<feature type="compositionally biased region" description="Low complexity" evidence="1">
    <location>
        <begin position="81"/>
        <end position="94"/>
    </location>
</feature>
<reference evidence="2 3" key="1">
    <citation type="submission" date="2015-03" db="EMBL/GenBank/DDBJ databases">
        <authorList>
            <consortium name="Pathogen Informatics"/>
        </authorList>
    </citation>
    <scope>NUCLEOTIDE SEQUENCE [LARGE SCALE GENOMIC DNA]</scope>
    <source>
        <strain evidence="2 3">C09601061</strain>
    </source>
</reference>
<feature type="region of interest" description="Disordered" evidence="1">
    <location>
        <begin position="48"/>
        <end position="96"/>
    </location>
</feature>
<organism evidence="2 3">
    <name type="scientific">Mycobacterium tuberculosis</name>
    <dbReference type="NCBI Taxonomy" id="1773"/>
    <lineage>
        <taxon>Bacteria</taxon>
        <taxon>Bacillati</taxon>
        <taxon>Actinomycetota</taxon>
        <taxon>Actinomycetes</taxon>
        <taxon>Mycobacteriales</taxon>
        <taxon>Mycobacteriaceae</taxon>
        <taxon>Mycobacterium</taxon>
        <taxon>Mycobacterium tuberculosis complex</taxon>
    </lineage>
</organism>
<sequence>MRLSSSRNAARSVMVFAVSGASRLGSARACRSGGNAASSALPLAQQYSGNDSPTALTARSRCGGTTWSTTSARSPSRIDKSTVSSSSRDNSVKNGCISVTTPSRTVVAIRVISGPSR</sequence>
<evidence type="ECO:0000256" key="1">
    <source>
        <dbReference type="SAM" id="MobiDB-lite"/>
    </source>
</evidence>
<evidence type="ECO:0000313" key="2">
    <source>
        <dbReference type="EMBL" id="CFR94725.1"/>
    </source>
</evidence>